<protein>
    <submittedName>
        <fullName evidence="1">Uncharacterized protein</fullName>
    </submittedName>
</protein>
<dbReference type="EMBL" id="KV429041">
    <property type="protein sequence ID" value="KZT72457.1"/>
    <property type="molecule type" value="Genomic_DNA"/>
</dbReference>
<name>A0A165ST67_9APHY</name>
<dbReference type="AlphaFoldDB" id="A0A165ST67"/>
<organism evidence="1 2">
    <name type="scientific">Daedalea quercina L-15889</name>
    <dbReference type="NCBI Taxonomy" id="1314783"/>
    <lineage>
        <taxon>Eukaryota</taxon>
        <taxon>Fungi</taxon>
        <taxon>Dikarya</taxon>
        <taxon>Basidiomycota</taxon>
        <taxon>Agaricomycotina</taxon>
        <taxon>Agaricomycetes</taxon>
        <taxon>Polyporales</taxon>
        <taxon>Fomitopsis</taxon>
    </lineage>
</organism>
<gene>
    <name evidence="1" type="ORF">DAEQUDRAFT_36379</name>
</gene>
<proteinExistence type="predicted"/>
<accession>A0A165ST67</accession>
<sequence>MAAAVCAQLVEASCASIPGFPCSCGASVFEPRCFSVRSIGARCGIEAMLRGQGAALVSKADVMVEWTADVAPQLVVGRGPLAPSHSQ</sequence>
<keyword evidence="2" id="KW-1185">Reference proteome</keyword>
<evidence type="ECO:0000313" key="1">
    <source>
        <dbReference type="EMBL" id="KZT72457.1"/>
    </source>
</evidence>
<reference evidence="1 2" key="1">
    <citation type="journal article" date="2016" name="Mol. Biol. Evol.">
        <title>Comparative Genomics of Early-Diverging Mushroom-Forming Fungi Provides Insights into the Origins of Lignocellulose Decay Capabilities.</title>
        <authorList>
            <person name="Nagy L.G."/>
            <person name="Riley R."/>
            <person name="Tritt A."/>
            <person name="Adam C."/>
            <person name="Daum C."/>
            <person name="Floudas D."/>
            <person name="Sun H."/>
            <person name="Yadav J.S."/>
            <person name="Pangilinan J."/>
            <person name="Larsson K.H."/>
            <person name="Matsuura K."/>
            <person name="Barry K."/>
            <person name="Labutti K."/>
            <person name="Kuo R."/>
            <person name="Ohm R.A."/>
            <person name="Bhattacharya S.S."/>
            <person name="Shirouzu T."/>
            <person name="Yoshinaga Y."/>
            <person name="Martin F.M."/>
            <person name="Grigoriev I.V."/>
            <person name="Hibbett D.S."/>
        </authorList>
    </citation>
    <scope>NUCLEOTIDE SEQUENCE [LARGE SCALE GENOMIC DNA]</scope>
    <source>
        <strain evidence="1 2">L-15889</strain>
    </source>
</reference>
<dbReference type="Proteomes" id="UP000076727">
    <property type="component" value="Unassembled WGS sequence"/>
</dbReference>
<evidence type="ECO:0000313" key="2">
    <source>
        <dbReference type="Proteomes" id="UP000076727"/>
    </source>
</evidence>